<sequence>MAYLAHFSSFKKSIKLNNKIPEYAKDFRKEWLYIQGINKKCVDLYYFMGNIFYADFFTDDEFQDFFENFIIFTNNVNIKYEENFEDDLYDINDYIGEEREIDSLSELSDFDSISESESESDSDD</sequence>
<accession>A0ABN8QKU3</accession>
<keyword evidence="2" id="KW-1185">Reference proteome</keyword>
<name>A0ABN8QKU3_9CNID</name>
<gene>
    <name evidence="1" type="ORF">PLOB_00007789</name>
</gene>
<evidence type="ECO:0000313" key="2">
    <source>
        <dbReference type="Proteomes" id="UP001159405"/>
    </source>
</evidence>
<dbReference type="EMBL" id="CALNXK010000137">
    <property type="protein sequence ID" value="CAH3166486.1"/>
    <property type="molecule type" value="Genomic_DNA"/>
</dbReference>
<organism evidence="1 2">
    <name type="scientific">Porites lobata</name>
    <dbReference type="NCBI Taxonomy" id="104759"/>
    <lineage>
        <taxon>Eukaryota</taxon>
        <taxon>Metazoa</taxon>
        <taxon>Cnidaria</taxon>
        <taxon>Anthozoa</taxon>
        <taxon>Hexacorallia</taxon>
        <taxon>Scleractinia</taxon>
        <taxon>Fungiina</taxon>
        <taxon>Poritidae</taxon>
        <taxon>Porites</taxon>
    </lineage>
</organism>
<reference evidence="1 2" key="1">
    <citation type="submission" date="2022-05" db="EMBL/GenBank/DDBJ databases">
        <authorList>
            <consortium name="Genoscope - CEA"/>
            <person name="William W."/>
        </authorList>
    </citation>
    <scope>NUCLEOTIDE SEQUENCE [LARGE SCALE GENOMIC DNA]</scope>
</reference>
<protein>
    <submittedName>
        <fullName evidence="1">Uncharacterized protein</fullName>
    </submittedName>
</protein>
<dbReference type="Proteomes" id="UP001159405">
    <property type="component" value="Unassembled WGS sequence"/>
</dbReference>
<evidence type="ECO:0000313" key="1">
    <source>
        <dbReference type="EMBL" id="CAH3166486.1"/>
    </source>
</evidence>
<comment type="caution">
    <text evidence="1">The sequence shown here is derived from an EMBL/GenBank/DDBJ whole genome shotgun (WGS) entry which is preliminary data.</text>
</comment>
<proteinExistence type="predicted"/>